<dbReference type="Gene3D" id="3.40.630.10">
    <property type="entry name" value="Zn peptidases"/>
    <property type="match status" value="1"/>
</dbReference>
<feature type="binding site" evidence="1">
    <location>
        <position position="106"/>
    </location>
    <ligand>
        <name>Mn(2+)</name>
        <dbReference type="ChEBI" id="CHEBI:29035"/>
        <label>2</label>
    </ligand>
</feature>
<name>A0A0X8FKQ8_9LACT</name>
<feature type="binding site" evidence="1">
    <location>
        <position position="142"/>
    </location>
    <ligand>
        <name>Mn(2+)</name>
        <dbReference type="ChEBI" id="CHEBI:29035"/>
        <label>2</label>
    </ligand>
</feature>
<keyword evidence="3" id="KW-1185">Reference proteome</keyword>
<keyword evidence="1" id="KW-0464">Manganese</keyword>
<feature type="binding site" evidence="1">
    <location>
        <position position="365"/>
    </location>
    <ligand>
        <name>Mn(2+)</name>
        <dbReference type="ChEBI" id="CHEBI:29035"/>
        <label>2</label>
    </ligand>
</feature>
<dbReference type="InterPro" id="IPR002933">
    <property type="entry name" value="Peptidase_M20"/>
</dbReference>
<dbReference type="OrthoDB" id="9776731at2"/>
<keyword evidence="1" id="KW-0479">Metal-binding</keyword>
<dbReference type="NCBIfam" id="TIGR01891">
    <property type="entry name" value="amidohydrolases"/>
    <property type="match status" value="1"/>
</dbReference>
<dbReference type="Gene3D" id="3.30.70.360">
    <property type="match status" value="1"/>
</dbReference>
<dbReference type="GO" id="GO:0016787">
    <property type="term" value="F:hydrolase activity"/>
    <property type="evidence" value="ECO:0007669"/>
    <property type="project" value="InterPro"/>
</dbReference>
<feature type="binding site" evidence="1">
    <location>
        <position position="108"/>
    </location>
    <ligand>
        <name>Mn(2+)</name>
        <dbReference type="ChEBI" id="CHEBI:29035"/>
        <label>2</label>
    </ligand>
</feature>
<dbReference type="SUPFAM" id="SSF53187">
    <property type="entry name" value="Zn-dependent exopeptidases"/>
    <property type="match status" value="1"/>
</dbReference>
<dbReference type="PIRSF" id="PIRSF005962">
    <property type="entry name" value="Pept_M20D_amidohydro"/>
    <property type="match status" value="1"/>
</dbReference>
<evidence type="ECO:0000256" key="1">
    <source>
        <dbReference type="PIRSR" id="PIRSR005962-1"/>
    </source>
</evidence>
<evidence type="ECO:0000313" key="3">
    <source>
        <dbReference type="Proteomes" id="UP000062260"/>
    </source>
</evidence>
<dbReference type="RefSeq" id="WP_067978225.1">
    <property type="nucleotide sequence ID" value="NZ_CP014163.1"/>
</dbReference>
<reference evidence="3" key="2">
    <citation type="submission" date="2016-01" db="EMBL/GenBank/DDBJ databases">
        <title>Six Aerococcus type strain genome sequencing and assembly using PacBio and Illumina Hiseq.</title>
        <authorList>
            <person name="Carkaci D."/>
            <person name="Dargis R."/>
            <person name="Nielsen X.C."/>
            <person name="Skovgaard O."/>
            <person name="Fuursted K."/>
            <person name="Christensen J.J."/>
        </authorList>
    </citation>
    <scope>NUCLEOTIDE SEQUENCE [LARGE SCALE GENOMIC DNA]</scope>
    <source>
        <strain evidence="3">CCUG42038B</strain>
    </source>
</reference>
<dbReference type="Pfam" id="PF01546">
    <property type="entry name" value="Peptidase_M20"/>
    <property type="match status" value="1"/>
</dbReference>
<dbReference type="AlphaFoldDB" id="A0A0X8FKQ8"/>
<dbReference type="KEGG" id="auh:AWM75_03405"/>
<reference evidence="2 3" key="1">
    <citation type="journal article" date="2016" name="Genome Announc.">
        <title>Complete Genome Sequences of Aerococcus christensenii CCUG 28831T, Aerococcus sanguinicola CCUG 43001T, Aerococcus urinae CCUG 36881T, Aerococcus urinaeequi CCUG 28094T, Aerococcus urinaehominis CCUG 42038 BT, and Aerococcus viridans CCUG 4311T.</title>
        <authorList>
            <person name="Carkaci D."/>
            <person name="Dargis R."/>
            <person name="Nielsen X.C."/>
            <person name="Skovgaard O."/>
            <person name="Fuursted K."/>
            <person name="Christensen J.J."/>
        </authorList>
    </citation>
    <scope>NUCLEOTIDE SEQUENCE [LARGE SCALE GENOMIC DNA]</scope>
    <source>
        <strain evidence="2 3">CCUG42038B</strain>
    </source>
</reference>
<comment type="cofactor">
    <cofactor evidence="1">
        <name>Mn(2+)</name>
        <dbReference type="ChEBI" id="CHEBI:29035"/>
    </cofactor>
    <text evidence="1">The Mn(2+) ion enhances activity.</text>
</comment>
<evidence type="ECO:0000313" key="2">
    <source>
        <dbReference type="EMBL" id="AMB99105.1"/>
    </source>
</evidence>
<dbReference type="Proteomes" id="UP000062260">
    <property type="component" value="Chromosome"/>
</dbReference>
<accession>A0A0X8FKQ8</accession>
<proteinExistence type="predicted"/>
<gene>
    <name evidence="2" type="ORF">AWM75_03405</name>
</gene>
<dbReference type="InterPro" id="IPR011650">
    <property type="entry name" value="Peptidase_M20_dimer"/>
</dbReference>
<dbReference type="GO" id="GO:0046872">
    <property type="term" value="F:metal ion binding"/>
    <property type="evidence" value="ECO:0007669"/>
    <property type="project" value="UniProtKB-KW"/>
</dbReference>
<protein>
    <submittedName>
        <fullName evidence="2">Uncharacterized protein</fullName>
    </submittedName>
</protein>
<dbReference type="PANTHER" id="PTHR11014">
    <property type="entry name" value="PEPTIDASE M20 FAMILY MEMBER"/>
    <property type="match status" value="1"/>
</dbReference>
<dbReference type="Pfam" id="PF07687">
    <property type="entry name" value="M20_dimer"/>
    <property type="match status" value="1"/>
</dbReference>
<dbReference type="InterPro" id="IPR017439">
    <property type="entry name" value="Amidohydrolase"/>
</dbReference>
<feature type="binding site" evidence="1">
    <location>
        <position position="166"/>
    </location>
    <ligand>
        <name>Mn(2+)</name>
        <dbReference type="ChEBI" id="CHEBI:29035"/>
        <label>2</label>
    </ligand>
</feature>
<sequence length="394" mass="42954">MFNFTTIKANFNQYLQIRHDLHQHPEASLHEDWTVAYLKKCLAKYDLEIRDVPASKSFIAILDTGRPGLTLGLRTDMDALPIQEAQKNLVQAKKVHSQVANLMHACGHDAHMAILMGTIDQINGCRDQLCGRFIFIFESGEEVAGSVGQVVDFLADYQLDYIYGNHVYNELEVGKLALDAGPVMAGGSSFGLVFHGKPGHGSRPDLAINPLFCGIDFLNSLAVAWANQLPVDQIATLGITQFHAGSANNVFPDQAYIGGSIRFFDKEVGQAAFALVDKLAQHAAAMHQCQYEKTGDGAWSNPVINDANLANQVGQKLEAIKPGLIQQDVVWYASESFADYQALAPTLFTFVGIKNDGLGSGAAHHTPEFDLDDEALVYGIAGMLAFASLNWLKD</sequence>
<dbReference type="SUPFAM" id="SSF55031">
    <property type="entry name" value="Bacterial exopeptidase dimerisation domain"/>
    <property type="match status" value="1"/>
</dbReference>
<dbReference type="EMBL" id="CP014163">
    <property type="protein sequence ID" value="AMB99105.1"/>
    <property type="molecule type" value="Genomic_DNA"/>
</dbReference>
<dbReference type="PANTHER" id="PTHR11014:SF63">
    <property type="entry name" value="METALLOPEPTIDASE, PUTATIVE (AFU_ORTHOLOGUE AFUA_6G09600)-RELATED"/>
    <property type="match status" value="1"/>
</dbReference>
<organism evidence="2 3">
    <name type="scientific">Aerococcus urinaehominis</name>
    <dbReference type="NCBI Taxonomy" id="128944"/>
    <lineage>
        <taxon>Bacteria</taxon>
        <taxon>Bacillati</taxon>
        <taxon>Bacillota</taxon>
        <taxon>Bacilli</taxon>
        <taxon>Lactobacillales</taxon>
        <taxon>Aerococcaceae</taxon>
        <taxon>Aerococcus</taxon>
    </lineage>
</organism>
<dbReference type="InterPro" id="IPR036264">
    <property type="entry name" value="Bact_exopeptidase_dim_dom"/>
</dbReference>